<name>M9REM9_9RHOB</name>
<dbReference type="SUPFAM" id="SSF54665">
    <property type="entry name" value="CO dehydrogenase molybdoprotein N-domain-like"/>
    <property type="match status" value="1"/>
</dbReference>
<dbReference type="Gene3D" id="3.90.1170.50">
    <property type="entry name" value="Aldehyde oxidase/xanthine dehydrogenase, a/b hammerhead"/>
    <property type="match status" value="1"/>
</dbReference>
<dbReference type="SUPFAM" id="SSF56003">
    <property type="entry name" value="Molybdenum cofactor-binding domain"/>
    <property type="match status" value="1"/>
</dbReference>
<dbReference type="AlphaFoldDB" id="M9REM9"/>
<dbReference type="STRING" id="391616.OA238_c08240"/>
<dbReference type="eggNOG" id="COG1529">
    <property type="taxonomic scope" value="Bacteria"/>
</dbReference>
<dbReference type="GO" id="GO:0005506">
    <property type="term" value="F:iron ion binding"/>
    <property type="evidence" value="ECO:0007669"/>
    <property type="project" value="InterPro"/>
</dbReference>
<dbReference type="Gene3D" id="3.30.365.10">
    <property type="entry name" value="Aldehyde oxidase/xanthine dehydrogenase, molybdopterin binding domain"/>
    <property type="match status" value="4"/>
</dbReference>
<protein>
    <submittedName>
        <fullName evidence="4">CoxM/CutM-like molybdenum hydroxylase family protein medium subunit</fullName>
    </submittedName>
</protein>
<proteinExistence type="predicted"/>
<evidence type="ECO:0000313" key="4">
    <source>
        <dbReference type="EMBL" id="AGI71039.1"/>
    </source>
</evidence>
<dbReference type="SMART" id="SM01008">
    <property type="entry name" value="Ald_Xan_dh_C"/>
    <property type="match status" value="1"/>
</dbReference>
<dbReference type="HOGENOM" id="CLU_001681_2_0_5"/>
<dbReference type="PANTHER" id="PTHR11908:SF132">
    <property type="entry name" value="ALDEHYDE OXIDASE 1-RELATED"/>
    <property type="match status" value="1"/>
</dbReference>
<dbReference type="InterPro" id="IPR036856">
    <property type="entry name" value="Ald_Oxase/Xan_DH_a/b_sf"/>
</dbReference>
<reference evidence="4 5" key="1">
    <citation type="journal article" date="2013" name="PLoS ONE">
        <title>Poles Apart: Arctic and Antarctic Octadecabacter strains Share High Genome Plasticity and a New Type of Xanthorhodopsin.</title>
        <authorList>
            <person name="Vollmers J."/>
            <person name="Voget S."/>
            <person name="Dietrich S."/>
            <person name="Gollnow K."/>
            <person name="Smits M."/>
            <person name="Meyer K."/>
            <person name="Brinkhoff T."/>
            <person name="Simon M."/>
            <person name="Daniel R."/>
        </authorList>
    </citation>
    <scope>NUCLEOTIDE SEQUENCE [LARGE SCALE GENOMIC DNA]</scope>
    <source>
        <strain evidence="4 5">238</strain>
    </source>
</reference>
<accession>M9REM9</accession>
<keyword evidence="5" id="KW-1185">Reference proteome</keyword>
<feature type="domain" description="Aldehyde oxidase/xanthine dehydrogenase a/b hammerhead" evidence="3">
    <location>
        <begin position="19"/>
        <end position="128"/>
    </location>
</feature>
<sequence>MTTGIGARIPRKEDARHLNGTAQFVGDIKMPHLWEAAYVRSPLAHAKIKSITKPNGFEDQIFTIDDMVGLGPIVAQSTLATYNQSDHWPLAKDKVRFVGECIAMCVAPTRAEAEDIAEAVIVDLDPLDVHVRVETALAPGAEKLHAGWDNNLFLTTQFDNDLTEARKNATVIIEREYSTARQCMTPMEGKGALAYWDGKAEQLVMYTSTQVPHLIRTGVAECLGLDQGEVRVIAPDVGGGFGYKCVLQPEELTVGWAATHLGRPIRWTEDRREHLTAGANTREHKYKITAYADDTGRLLGLDADIWVDVGAYSVWPFTACLEAAQAGGNLPGPYDLGAYACRTYSVATNKPGFTPYRGVARPGVCFAMELTIDAIARAVGRDPLDVRRLNLVQGAKMPYTNVTGKFYDTGDYPEAARQAAEMIDAKSFAKRKAAAAKEGRHLGIGFSSFTEQSAHGTKVFASWGLALVPGYEQAMVKLAPTGSVEVKSGNQTTGQGLETTIAQVASDWLSLDLSRIKVTMGDTGMTPYSTGAYASRGMVMAGGAVSKASEELARRIRILGAHLLQCKPDETELKDGAVFKGAASVSLKQIAQAWYLRPDLLPDDIETTGMEVTEGYKPTIDTGVFTYATHAAVVEVDIETGKVDILDYVIFEDCGTRVNPLILDGQSYGGAAQGIGTALFEEVIYDSAGQPLTSTLADYILPGPAELPRFRLGHSESPSPYTRHGIKGVGEGAAIAPSGALVNAINDVLAPLGAEINSIPATPHRILTAIFDARDANSSVTETAQ</sequence>
<keyword evidence="2" id="KW-0560">Oxidoreductase</keyword>
<dbReference type="InterPro" id="IPR008274">
    <property type="entry name" value="AldOxase/xan_DH_MoCoBD1"/>
</dbReference>
<dbReference type="RefSeq" id="WP_015494264.1">
    <property type="nucleotide sequence ID" value="NC_020908.1"/>
</dbReference>
<dbReference type="PANTHER" id="PTHR11908">
    <property type="entry name" value="XANTHINE DEHYDROGENASE"/>
    <property type="match status" value="1"/>
</dbReference>
<gene>
    <name evidence="4" type="ORF">OA238_c08240</name>
</gene>
<evidence type="ECO:0000259" key="3">
    <source>
        <dbReference type="SMART" id="SM01008"/>
    </source>
</evidence>
<dbReference type="GO" id="GO:0016491">
    <property type="term" value="F:oxidoreductase activity"/>
    <property type="evidence" value="ECO:0007669"/>
    <property type="project" value="UniProtKB-KW"/>
</dbReference>
<dbReference type="OrthoDB" id="9758509at2"/>
<evidence type="ECO:0000313" key="5">
    <source>
        <dbReference type="Proteomes" id="UP000004688"/>
    </source>
</evidence>
<organism evidence="4 5">
    <name type="scientific">Octadecabacter arcticus 238</name>
    <dbReference type="NCBI Taxonomy" id="391616"/>
    <lineage>
        <taxon>Bacteria</taxon>
        <taxon>Pseudomonadati</taxon>
        <taxon>Pseudomonadota</taxon>
        <taxon>Alphaproteobacteria</taxon>
        <taxon>Rhodobacterales</taxon>
        <taxon>Roseobacteraceae</taxon>
        <taxon>Octadecabacter</taxon>
    </lineage>
</organism>
<dbReference type="KEGG" id="oar:OA238_c08240"/>
<dbReference type="EMBL" id="CP003742">
    <property type="protein sequence ID" value="AGI71039.1"/>
    <property type="molecule type" value="Genomic_DNA"/>
</dbReference>
<dbReference type="Proteomes" id="UP000004688">
    <property type="component" value="Chromosome"/>
</dbReference>
<keyword evidence="1" id="KW-0500">Molybdenum</keyword>
<dbReference type="InterPro" id="IPR046867">
    <property type="entry name" value="AldOxase/xan_DH_MoCoBD2"/>
</dbReference>
<dbReference type="Pfam" id="PF02738">
    <property type="entry name" value="MoCoBD_1"/>
    <property type="match status" value="1"/>
</dbReference>
<evidence type="ECO:0000256" key="2">
    <source>
        <dbReference type="ARBA" id="ARBA00023002"/>
    </source>
</evidence>
<dbReference type="Pfam" id="PF20256">
    <property type="entry name" value="MoCoBD_2"/>
    <property type="match status" value="1"/>
</dbReference>
<dbReference type="InterPro" id="IPR037165">
    <property type="entry name" value="AldOxase/xan_DH_Mopterin-bd_sf"/>
</dbReference>
<evidence type="ECO:0000256" key="1">
    <source>
        <dbReference type="ARBA" id="ARBA00022505"/>
    </source>
</evidence>
<dbReference type="InterPro" id="IPR016208">
    <property type="entry name" value="Ald_Oxase/xanthine_DH-like"/>
</dbReference>
<dbReference type="Pfam" id="PF01315">
    <property type="entry name" value="Ald_Xan_dh_C"/>
    <property type="match status" value="1"/>
</dbReference>
<dbReference type="InterPro" id="IPR000674">
    <property type="entry name" value="Ald_Oxase/Xan_DH_a/b"/>
</dbReference>